<dbReference type="Proteomes" id="UP000747542">
    <property type="component" value="Unassembled WGS sequence"/>
</dbReference>
<evidence type="ECO:0000256" key="1">
    <source>
        <dbReference type="SAM" id="MobiDB-lite"/>
    </source>
</evidence>
<dbReference type="EMBL" id="JAHLQT010022636">
    <property type="protein sequence ID" value="KAG7166249.1"/>
    <property type="molecule type" value="Genomic_DNA"/>
</dbReference>
<evidence type="ECO:0000313" key="3">
    <source>
        <dbReference type="Proteomes" id="UP000747542"/>
    </source>
</evidence>
<reference evidence="2" key="1">
    <citation type="journal article" date="2021" name="Sci. Adv.">
        <title>The American lobster genome reveals insights on longevity, neural, and immune adaptations.</title>
        <authorList>
            <person name="Polinski J.M."/>
            <person name="Zimin A.V."/>
            <person name="Clark K.F."/>
            <person name="Kohn A.B."/>
            <person name="Sadowski N."/>
            <person name="Timp W."/>
            <person name="Ptitsyn A."/>
            <person name="Khanna P."/>
            <person name="Romanova D.Y."/>
            <person name="Williams P."/>
            <person name="Greenwood S.J."/>
            <person name="Moroz L.L."/>
            <person name="Walt D.R."/>
            <person name="Bodnar A.G."/>
        </authorList>
    </citation>
    <scope>NUCLEOTIDE SEQUENCE</scope>
    <source>
        <strain evidence="2">GMGI-L3</strain>
    </source>
</reference>
<accession>A0A8J5MX63</accession>
<dbReference type="AlphaFoldDB" id="A0A8J5MX63"/>
<protein>
    <submittedName>
        <fullName evidence="2">Uncharacterized protein</fullName>
    </submittedName>
</protein>
<keyword evidence="3" id="KW-1185">Reference proteome</keyword>
<evidence type="ECO:0000313" key="2">
    <source>
        <dbReference type="EMBL" id="KAG7166249.1"/>
    </source>
</evidence>
<sequence>MGGRLVVEAGGGYQQEGRGTTSRIIVFLLFPIQRKHYNHHTFVSHTVTPHHHRHTTSATMLKPCHTVDSGTHGHHHHQEGRCGCVTEEGHGKTWVNQQQRRQQQQRHDGFPQ</sequence>
<feature type="region of interest" description="Disordered" evidence="1">
    <location>
        <begin position="93"/>
        <end position="112"/>
    </location>
</feature>
<gene>
    <name evidence="2" type="ORF">Hamer_G011078</name>
</gene>
<proteinExistence type="predicted"/>
<comment type="caution">
    <text evidence="2">The sequence shown here is derived from an EMBL/GenBank/DDBJ whole genome shotgun (WGS) entry which is preliminary data.</text>
</comment>
<organism evidence="2 3">
    <name type="scientific">Homarus americanus</name>
    <name type="common">American lobster</name>
    <dbReference type="NCBI Taxonomy" id="6706"/>
    <lineage>
        <taxon>Eukaryota</taxon>
        <taxon>Metazoa</taxon>
        <taxon>Ecdysozoa</taxon>
        <taxon>Arthropoda</taxon>
        <taxon>Crustacea</taxon>
        <taxon>Multicrustacea</taxon>
        <taxon>Malacostraca</taxon>
        <taxon>Eumalacostraca</taxon>
        <taxon>Eucarida</taxon>
        <taxon>Decapoda</taxon>
        <taxon>Pleocyemata</taxon>
        <taxon>Astacidea</taxon>
        <taxon>Nephropoidea</taxon>
        <taxon>Nephropidae</taxon>
        <taxon>Homarus</taxon>
    </lineage>
</organism>
<name>A0A8J5MX63_HOMAM</name>